<accession>A0A2T7BL61</accession>
<comment type="caution">
    <text evidence="1">The sequence shown here is derived from an EMBL/GenBank/DDBJ whole genome shotgun (WGS) entry which is preliminary data.</text>
</comment>
<reference evidence="1 2" key="1">
    <citation type="submission" date="2018-04" db="EMBL/GenBank/DDBJ databases">
        <title>Chitinophaga fuyangensis sp. nov., isolated from soil in a chemical factory.</title>
        <authorList>
            <person name="Chen K."/>
        </authorList>
    </citation>
    <scope>NUCLEOTIDE SEQUENCE [LARGE SCALE GENOMIC DNA]</scope>
    <source>
        <strain evidence="1 2">LY-1</strain>
    </source>
</reference>
<dbReference type="Proteomes" id="UP000244450">
    <property type="component" value="Unassembled WGS sequence"/>
</dbReference>
<dbReference type="EMBL" id="QCYK01000001">
    <property type="protein sequence ID" value="PUZ28380.1"/>
    <property type="molecule type" value="Genomic_DNA"/>
</dbReference>
<dbReference type="AlphaFoldDB" id="A0A2T7BL61"/>
<proteinExistence type="predicted"/>
<gene>
    <name evidence="1" type="ORF">DCC81_02530</name>
</gene>
<keyword evidence="2" id="KW-1185">Reference proteome</keyword>
<sequence>MPLWLPLLLFLARPLHDTVVQVSFTFPGLLTSPGGDTVYYNPARPLQLADFTASPHYHGHSGAISFTSFAYDGSSHLRHDTLQLHLFLQVFFVKSASWVLPEMAKASTLAHEQLHFDLTYLVAMRFRQKILALHLPADDYDSVIQYEYLESFREMNRIQERYDADTSSGAEGREQQAWAAQVKKWLEMAAGGLPIPALKSPV</sequence>
<evidence type="ECO:0000313" key="2">
    <source>
        <dbReference type="Proteomes" id="UP000244450"/>
    </source>
</evidence>
<dbReference type="OrthoDB" id="5431540at2"/>
<organism evidence="1 2">
    <name type="scientific">Chitinophaga parva</name>
    <dbReference type="NCBI Taxonomy" id="2169414"/>
    <lineage>
        <taxon>Bacteria</taxon>
        <taxon>Pseudomonadati</taxon>
        <taxon>Bacteroidota</taxon>
        <taxon>Chitinophagia</taxon>
        <taxon>Chitinophagales</taxon>
        <taxon>Chitinophagaceae</taxon>
        <taxon>Chitinophaga</taxon>
    </lineage>
</organism>
<evidence type="ECO:0000313" key="1">
    <source>
        <dbReference type="EMBL" id="PUZ28380.1"/>
    </source>
</evidence>
<dbReference type="RefSeq" id="WP_108685019.1">
    <property type="nucleotide sequence ID" value="NZ_QCYK01000001.1"/>
</dbReference>
<name>A0A2T7BL61_9BACT</name>
<evidence type="ECO:0008006" key="3">
    <source>
        <dbReference type="Google" id="ProtNLM"/>
    </source>
</evidence>
<protein>
    <recommendedName>
        <fullName evidence="3">DUF922 domain-containing protein</fullName>
    </recommendedName>
</protein>